<sequence length="633" mass="72572">MEGKKISIDIPRNGKSKVLDPLVSALLVQLPQKLQNCLKSQLKRLAIDGDRIKLVNTFLEKKNRLSAGLRINLEKQLQAWRENPSWVSPPSEIEVSVAKGSLCHLKATVDVGLPPDAVYNIVTDPDNRRVFKNVKMRFKQMSNGFMKIFEGYWRVEPLFIDEESCFPFKPKTWAEYCSCTGGKGRIGSKVSLDQLIQPAIAPPPPISWYLSGIPAKTTEMLINDLIAEADRIKGSHDSEILDKELLLSKKINEHCDQLEQVCDIKERWKSGRRNRKLLRRRKKMLAELKKPDSKSPAQPNMTADTTTLGYWLNWRFALCALLVLVSMVVAAVIIWKLEGRKRWEHRRRQNLKEPTGLLYEDETWNTCLEAIHPAWLLGFRVFAFFMLLLLLIASVVTDGGAIFYFYTQWTFTLVTIYFGFGSAISIYGCRKHCRKTDGYRANHVSLDSEQGTYVPPTIGEIADGSSNHSKHYDPHEATYHPPIAGPWRYAFQIVYQICAGAVMLTDTVFWLILYPFLTPKGQGLNFMIVSMHSINAVFLIGDTILNCMRFPLFRIAYFILWTGAFVVFQWIIHACVDLWWPYPFLDLSSPYAPLWYLGVGVMHIPCYGTFALVVKLKDFCFSRSFPDLYRKLR</sequence>
<dbReference type="PANTHER" id="PTHR12242">
    <property type="entry name" value="OS02G0130600 PROTEIN-RELATED"/>
    <property type="match status" value="1"/>
</dbReference>
<feature type="transmembrane region" description="Helical" evidence="1">
    <location>
        <begin position="314"/>
        <end position="337"/>
    </location>
</feature>
<dbReference type="PANTHER" id="PTHR12242:SF10">
    <property type="entry name" value="TRANSMEMBRANE PROTEIN"/>
    <property type="match status" value="1"/>
</dbReference>
<dbReference type="Proteomes" id="UP001396334">
    <property type="component" value="Unassembled WGS sequence"/>
</dbReference>
<keyword evidence="1" id="KW-0472">Membrane</keyword>
<feature type="transmembrane region" description="Helical" evidence="1">
    <location>
        <begin position="411"/>
        <end position="429"/>
    </location>
</feature>
<protein>
    <recommendedName>
        <fullName evidence="2">DUF220 domain-containing protein</fullName>
    </recommendedName>
</protein>
<keyword evidence="1" id="KW-0812">Transmembrane</keyword>
<keyword evidence="4" id="KW-1185">Reference proteome</keyword>
<evidence type="ECO:0000313" key="4">
    <source>
        <dbReference type="Proteomes" id="UP001396334"/>
    </source>
</evidence>
<accession>A0ABR2SGG1</accession>
<comment type="caution">
    <text evidence="3">The sequence shown here is derived from an EMBL/GenBank/DDBJ whole genome shotgun (WGS) entry which is preliminary data.</text>
</comment>
<dbReference type="InterPro" id="IPR003863">
    <property type="entry name" value="DUF220"/>
</dbReference>
<evidence type="ECO:0000259" key="2">
    <source>
        <dbReference type="Pfam" id="PF02713"/>
    </source>
</evidence>
<dbReference type="Pfam" id="PF02713">
    <property type="entry name" value="DUF220"/>
    <property type="match status" value="1"/>
</dbReference>
<feature type="transmembrane region" description="Helical" evidence="1">
    <location>
        <begin position="381"/>
        <end position="405"/>
    </location>
</feature>
<evidence type="ECO:0000313" key="3">
    <source>
        <dbReference type="EMBL" id="KAK9024268.1"/>
    </source>
</evidence>
<feature type="transmembrane region" description="Helical" evidence="1">
    <location>
        <begin position="523"/>
        <end position="545"/>
    </location>
</feature>
<gene>
    <name evidence="3" type="ORF">V6N11_004438</name>
</gene>
<organism evidence="3 4">
    <name type="scientific">Hibiscus sabdariffa</name>
    <name type="common">roselle</name>
    <dbReference type="NCBI Taxonomy" id="183260"/>
    <lineage>
        <taxon>Eukaryota</taxon>
        <taxon>Viridiplantae</taxon>
        <taxon>Streptophyta</taxon>
        <taxon>Embryophyta</taxon>
        <taxon>Tracheophyta</taxon>
        <taxon>Spermatophyta</taxon>
        <taxon>Magnoliopsida</taxon>
        <taxon>eudicotyledons</taxon>
        <taxon>Gunneridae</taxon>
        <taxon>Pentapetalae</taxon>
        <taxon>rosids</taxon>
        <taxon>malvids</taxon>
        <taxon>Malvales</taxon>
        <taxon>Malvaceae</taxon>
        <taxon>Malvoideae</taxon>
        <taxon>Hibiscus</taxon>
    </lineage>
</organism>
<feature type="transmembrane region" description="Helical" evidence="1">
    <location>
        <begin position="557"/>
        <end position="582"/>
    </location>
</feature>
<feature type="transmembrane region" description="Helical" evidence="1">
    <location>
        <begin position="493"/>
        <end position="517"/>
    </location>
</feature>
<evidence type="ECO:0000256" key="1">
    <source>
        <dbReference type="SAM" id="Phobius"/>
    </source>
</evidence>
<keyword evidence="1" id="KW-1133">Transmembrane helix</keyword>
<proteinExistence type="predicted"/>
<dbReference type="EMBL" id="JBBPBN010000015">
    <property type="protein sequence ID" value="KAK9024268.1"/>
    <property type="molecule type" value="Genomic_DNA"/>
</dbReference>
<feature type="domain" description="DUF220" evidence="2">
    <location>
        <begin position="132"/>
        <end position="189"/>
    </location>
</feature>
<feature type="transmembrane region" description="Helical" evidence="1">
    <location>
        <begin position="594"/>
        <end position="614"/>
    </location>
</feature>
<reference evidence="3 4" key="1">
    <citation type="journal article" date="2024" name="G3 (Bethesda)">
        <title>Genome assembly of Hibiscus sabdariffa L. provides insights into metabolisms of medicinal natural products.</title>
        <authorList>
            <person name="Kim T."/>
        </authorList>
    </citation>
    <scope>NUCLEOTIDE SEQUENCE [LARGE SCALE GENOMIC DNA]</scope>
    <source>
        <strain evidence="3">TK-2024</strain>
        <tissue evidence="3">Old leaves</tissue>
    </source>
</reference>
<name>A0ABR2SGG1_9ROSI</name>